<feature type="compositionally biased region" description="Low complexity" evidence="1">
    <location>
        <begin position="267"/>
        <end position="280"/>
    </location>
</feature>
<dbReference type="EMBL" id="BMNT01000001">
    <property type="protein sequence ID" value="GGK61919.1"/>
    <property type="molecule type" value="Genomic_DNA"/>
</dbReference>
<evidence type="ECO:0000313" key="3">
    <source>
        <dbReference type="Proteomes" id="UP000645217"/>
    </source>
</evidence>
<dbReference type="InterPro" id="IPR036388">
    <property type="entry name" value="WH-like_DNA-bd_sf"/>
</dbReference>
<proteinExistence type="predicted"/>
<keyword evidence="3" id="KW-1185">Reference proteome</keyword>
<dbReference type="AlphaFoldDB" id="A0A917QQD8"/>
<comment type="caution">
    <text evidence="2">The sequence shown here is derived from an EMBL/GenBank/DDBJ whole genome shotgun (WGS) entry which is preliminary data.</text>
</comment>
<dbReference type="Pfam" id="PF13730">
    <property type="entry name" value="HTH_36"/>
    <property type="match status" value="1"/>
</dbReference>
<dbReference type="Proteomes" id="UP000645217">
    <property type="component" value="Unassembled WGS sequence"/>
</dbReference>
<gene>
    <name evidence="2" type="ORF">GCM10007964_01320</name>
</gene>
<feature type="region of interest" description="Disordered" evidence="1">
    <location>
        <begin position="84"/>
        <end position="197"/>
    </location>
</feature>
<reference evidence="2" key="1">
    <citation type="journal article" date="2014" name="Int. J. Syst. Evol. Microbiol.">
        <title>Complete genome sequence of Corynebacterium casei LMG S-19264T (=DSM 44701T), isolated from a smear-ripened cheese.</title>
        <authorList>
            <consortium name="US DOE Joint Genome Institute (JGI-PGF)"/>
            <person name="Walter F."/>
            <person name="Albersmeier A."/>
            <person name="Kalinowski J."/>
            <person name="Ruckert C."/>
        </authorList>
    </citation>
    <scope>NUCLEOTIDE SEQUENCE</scope>
    <source>
        <strain evidence="2">JCM 13064</strain>
    </source>
</reference>
<dbReference type="Gene3D" id="1.10.10.10">
    <property type="entry name" value="Winged helix-like DNA-binding domain superfamily/Winged helix DNA-binding domain"/>
    <property type="match status" value="1"/>
</dbReference>
<name>A0A917QQD8_9ACTN</name>
<organism evidence="2 3">
    <name type="scientific">Sphaerisporangium melleum</name>
    <dbReference type="NCBI Taxonomy" id="321316"/>
    <lineage>
        <taxon>Bacteria</taxon>
        <taxon>Bacillati</taxon>
        <taxon>Actinomycetota</taxon>
        <taxon>Actinomycetes</taxon>
        <taxon>Streptosporangiales</taxon>
        <taxon>Streptosporangiaceae</taxon>
        <taxon>Sphaerisporangium</taxon>
    </lineage>
</organism>
<feature type="compositionally biased region" description="Basic and acidic residues" evidence="1">
    <location>
        <begin position="281"/>
        <end position="297"/>
    </location>
</feature>
<evidence type="ECO:0000256" key="1">
    <source>
        <dbReference type="SAM" id="MobiDB-lite"/>
    </source>
</evidence>
<protein>
    <recommendedName>
        <fullName evidence="4">Helix-turn-helix domain-containing protein</fullName>
    </recommendedName>
</protein>
<feature type="compositionally biased region" description="Low complexity" evidence="1">
    <location>
        <begin position="122"/>
        <end position="131"/>
    </location>
</feature>
<sequence>MAIGVMQWVWTHSKAKKGSRLVLLAIADCANAEGAHAFPSNAELMRKTALSERGVQAAIADLERLGELEVERRTGKGNRYRILMTPADSAPPQNLHPAENAPRENCGGANDAGVQNPPPAESAPTPAESAPVTINEPSEHSSPTGKSDPPAHPRTHTREDADPGALFGDSRTQKEPKPRRRRGGPKADRKPEDDQADELTNAYWERYTTAQDWIGIRQVVRTALAKIPRDDVARALARLGKEHRPVSGKSLQVAYAQVLEERERRSGAPPRATPSRPARSTTDERVAQAQALKERFRSQPPPRITGEITS</sequence>
<feature type="region of interest" description="Disordered" evidence="1">
    <location>
        <begin position="260"/>
        <end position="310"/>
    </location>
</feature>
<evidence type="ECO:0008006" key="4">
    <source>
        <dbReference type="Google" id="ProtNLM"/>
    </source>
</evidence>
<accession>A0A917QQD8</accession>
<reference evidence="2" key="2">
    <citation type="submission" date="2020-09" db="EMBL/GenBank/DDBJ databases">
        <authorList>
            <person name="Sun Q."/>
            <person name="Ohkuma M."/>
        </authorList>
    </citation>
    <scope>NUCLEOTIDE SEQUENCE</scope>
    <source>
        <strain evidence="2">JCM 13064</strain>
    </source>
</reference>
<evidence type="ECO:0000313" key="2">
    <source>
        <dbReference type="EMBL" id="GGK61919.1"/>
    </source>
</evidence>
<dbReference type="RefSeq" id="WP_203967883.1">
    <property type="nucleotide sequence ID" value="NZ_BMNT01000001.1"/>
</dbReference>